<proteinExistence type="predicted"/>
<accession>A0A914QX73</accession>
<reference evidence="3" key="1">
    <citation type="submission" date="2022-11" db="UniProtKB">
        <authorList>
            <consortium name="WormBaseParasite"/>
        </authorList>
    </citation>
    <scope>IDENTIFICATION</scope>
</reference>
<dbReference type="InterPro" id="IPR000626">
    <property type="entry name" value="Ubiquitin-like_dom"/>
</dbReference>
<feature type="domain" description="Ubiquitin-like" evidence="1">
    <location>
        <begin position="126"/>
        <end position="159"/>
    </location>
</feature>
<protein>
    <submittedName>
        <fullName evidence="3">Ubiquitin-like domain-containing protein</fullName>
    </submittedName>
</protein>
<evidence type="ECO:0000313" key="2">
    <source>
        <dbReference type="Proteomes" id="UP000887578"/>
    </source>
</evidence>
<dbReference type="Gene3D" id="3.10.20.90">
    <property type="entry name" value="Phosphatidylinositol 3-kinase Catalytic Subunit, Chain A, domain 1"/>
    <property type="match status" value="1"/>
</dbReference>
<dbReference type="WBParaSite" id="PDA_v2.g6477.t1">
    <property type="protein sequence ID" value="PDA_v2.g6477.t1"/>
    <property type="gene ID" value="PDA_v2.g6477"/>
</dbReference>
<evidence type="ECO:0000313" key="3">
    <source>
        <dbReference type="WBParaSite" id="PDA_v2.g6477.t1"/>
    </source>
</evidence>
<dbReference type="SUPFAM" id="SSF54236">
    <property type="entry name" value="Ubiquitin-like"/>
    <property type="match status" value="1"/>
</dbReference>
<evidence type="ECO:0000259" key="1">
    <source>
        <dbReference type="PROSITE" id="PS50053"/>
    </source>
</evidence>
<name>A0A914QX73_9BILA</name>
<keyword evidence="2" id="KW-1185">Reference proteome</keyword>
<dbReference type="InterPro" id="IPR022617">
    <property type="entry name" value="Rad60/SUMO-like_dom"/>
</dbReference>
<dbReference type="PROSITE" id="PS50053">
    <property type="entry name" value="UBIQUITIN_2"/>
    <property type="match status" value="1"/>
</dbReference>
<dbReference type="Proteomes" id="UP000887578">
    <property type="component" value="Unplaced"/>
</dbReference>
<dbReference type="Pfam" id="PF11976">
    <property type="entry name" value="Rad60-SLD"/>
    <property type="match status" value="1"/>
</dbReference>
<dbReference type="AlphaFoldDB" id="A0A914QX73"/>
<organism evidence="2 3">
    <name type="scientific">Panagrolaimus davidi</name>
    <dbReference type="NCBI Taxonomy" id="227884"/>
    <lineage>
        <taxon>Eukaryota</taxon>
        <taxon>Metazoa</taxon>
        <taxon>Ecdysozoa</taxon>
        <taxon>Nematoda</taxon>
        <taxon>Chromadorea</taxon>
        <taxon>Rhabditida</taxon>
        <taxon>Tylenchina</taxon>
        <taxon>Panagrolaimomorpha</taxon>
        <taxon>Panagrolaimoidea</taxon>
        <taxon>Panagrolaimidae</taxon>
        <taxon>Panagrolaimus</taxon>
    </lineage>
</organism>
<dbReference type="InterPro" id="IPR029071">
    <property type="entry name" value="Ubiquitin-like_domsf"/>
</dbReference>
<sequence>MSKEKTSTSTCLRKRKQCIVHKRNTSHQRAKRKAKNRRHGLRYRNIPNGTFVDGSKREKYVQVLYNSCTKVEKVAETVSPPKKLNLNVICNKKILKLEPFNDWLVLVLLCFIEVWLNLDGERNFYLIHEGKQLDERKSITDYSINDGDYLEVRFKLKGGGPGDSLDVVEKKSTQNSNSNDNCDRRYSNLNLNENYKCSNISSLVQSDSKSKKYDKTFGKQATVRRDHNKVTFKNTENSAFCSKYA</sequence>